<name>A0A3L9L745_9MICC</name>
<dbReference type="AlphaFoldDB" id="A0A3L9L745"/>
<dbReference type="Proteomes" id="UP000277871">
    <property type="component" value="Unassembled WGS sequence"/>
</dbReference>
<sequence length="397" mass="43068">MPQRQNLKPALADTLRQLRNDVQSGATVPHGIKTVEPGEGLQLVPPGDGAEIFWDWETANSVEQRIQDGTALIDQTRATLAQTEQTLADAQDRIGRVAAGEIEKIDGHIIINGTVDLPALNVTGEMAATVVKALDVTARRGIFTEGLTAQDSTLLGTTVAEVINAGTVATRIMTSGLLQTTTASTRGVKIDNAGIRAWDEDGQQSVQINGRNNYLVGELSTAPDRQRVRLRSTGSIAAADFFGSNNTIDHLAIWHQADAGQDTVSKIISHNVMAQGKGNPGMLMFPFRGEFAFTGRWAQESDTVKFFRMDNDRGLPAGGYVDVVYTYRFAFTSQYTVLMPYLSVETASGRECIAMIMQLTYSTIKVRIVNKSAGDTGSLKVRGVVFNVNEGLYSNYF</sequence>
<comment type="caution">
    <text evidence="1">The sequence shown here is derived from an EMBL/GenBank/DDBJ whole genome shotgun (WGS) entry which is preliminary data.</text>
</comment>
<dbReference type="EMBL" id="RDEX01000001">
    <property type="protein sequence ID" value="RLY94803.1"/>
    <property type="molecule type" value="Genomic_DNA"/>
</dbReference>
<gene>
    <name evidence="1" type="ORF">EAE32_06595</name>
</gene>
<organism evidence="1 2">
    <name type="scientific">Kocuria tytonicola</name>
    <dbReference type="NCBI Taxonomy" id="2055946"/>
    <lineage>
        <taxon>Bacteria</taxon>
        <taxon>Bacillati</taxon>
        <taxon>Actinomycetota</taxon>
        <taxon>Actinomycetes</taxon>
        <taxon>Micrococcales</taxon>
        <taxon>Micrococcaceae</taxon>
        <taxon>Kocuria</taxon>
    </lineage>
</organism>
<keyword evidence="2" id="KW-1185">Reference proteome</keyword>
<evidence type="ECO:0000313" key="1">
    <source>
        <dbReference type="EMBL" id="RLY94803.1"/>
    </source>
</evidence>
<proteinExistence type="predicted"/>
<accession>A0A3L9L745</accession>
<dbReference type="RefSeq" id="WP_121864539.1">
    <property type="nucleotide sequence ID" value="NZ_RDEX01000001.1"/>
</dbReference>
<reference evidence="1 2" key="1">
    <citation type="submission" date="2018-10" db="EMBL/GenBank/DDBJ databases">
        <title>Kocuria tytonicola, new bacteria from the preen glands of American barn owls (Tyto furcata).</title>
        <authorList>
            <person name="Braun M.S."/>
            <person name="Wang E."/>
            <person name="Zimmermann S."/>
            <person name="Boutin S."/>
            <person name="Wagner H."/>
            <person name="Wink M."/>
        </authorList>
    </citation>
    <scope>NUCLEOTIDE SEQUENCE [LARGE SCALE GENOMIC DNA]</scope>
    <source>
        <strain evidence="1 2">473</strain>
    </source>
</reference>
<protein>
    <submittedName>
        <fullName evidence="1">Uncharacterized protein</fullName>
    </submittedName>
</protein>
<evidence type="ECO:0000313" key="2">
    <source>
        <dbReference type="Proteomes" id="UP000277871"/>
    </source>
</evidence>